<evidence type="ECO:0000313" key="1">
    <source>
        <dbReference type="EMBL" id="CRK97080.1"/>
    </source>
</evidence>
<gene>
    <name evidence="1" type="ORF">CLUMA_CG010464</name>
</gene>
<accession>A0A1J1I9Z7</accession>
<proteinExistence type="predicted"/>
<name>A0A1J1I9Z7_9DIPT</name>
<organism evidence="1 2">
    <name type="scientific">Clunio marinus</name>
    <dbReference type="NCBI Taxonomy" id="568069"/>
    <lineage>
        <taxon>Eukaryota</taxon>
        <taxon>Metazoa</taxon>
        <taxon>Ecdysozoa</taxon>
        <taxon>Arthropoda</taxon>
        <taxon>Hexapoda</taxon>
        <taxon>Insecta</taxon>
        <taxon>Pterygota</taxon>
        <taxon>Neoptera</taxon>
        <taxon>Endopterygota</taxon>
        <taxon>Diptera</taxon>
        <taxon>Nematocera</taxon>
        <taxon>Chironomoidea</taxon>
        <taxon>Chironomidae</taxon>
        <taxon>Clunio</taxon>
    </lineage>
</organism>
<dbReference type="Proteomes" id="UP000183832">
    <property type="component" value="Unassembled WGS sequence"/>
</dbReference>
<dbReference type="AlphaFoldDB" id="A0A1J1I9Z7"/>
<evidence type="ECO:0000313" key="2">
    <source>
        <dbReference type="Proteomes" id="UP000183832"/>
    </source>
</evidence>
<reference evidence="1 2" key="1">
    <citation type="submission" date="2015-04" db="EMBL/GenBank/DDBJ databases">
        <authorList>
            <person name="Syromyatnikov M.Y."/>
            <person name="Popov V.N."/>
        </authorList>
    </citation>
    <scope>NUCLEOTIDE SEQUENCE [LARGE SCALE GENOMIC DNA]</scope>
</reference>
<sequence>MPIKDAFSTPPEGANSISFSGALLKSKDSGDKSVFSLILHLQTAFAQFRALLERLIMRINFVKKLENCWKIQSNKIYRGMHFKMRSIYVSSLLSDYPNTYPMCSHNTLKLLKHKNSLQEKSMHHACRYFALNTTKNEVKFEARDMWK</sequence>
<dbReference type="EMBL" id="CVRI01000046">
    <property type="protein sequence ID" value="CRK97080.1"/>
    <property type="molecule type" value="Genomic_DNA"/>
</dbReference>
<keyword evidence="2" id="KW-1185">Reference proteome</keyword>
<protein>
    <submittedName>
        <fullName evidence="1">CLUMA_CG010464, isoform A</fullName>
    </submittedName>
</protein>